<dbReference type="GO" id="GO:0005737">
    <property type="term" value="C:cytoplasm"/>
    <property type="evidence" value="ECO:0007669"/>
    <property type="project" value="UniProtKB-ARBA"/>
</dbReference>
<sequence>MAKIKISENGPYTVENLQKLTDSKNTEFENKEVIALCRCGASNNKPYCDGSHTSAGFSGEKERKERPAINEFEGKQITVVDNSGVCCHAGACVTGSPEVFFSRDQDGKRVSNPDRGEKENTIQTISKCPSGALTYKIKDEFFDDYFSDEEISIAKNGPLHVRGGIKLDDDSKKELNSENHYTLCRCGASRNKPFCDGVHMTISFNGD</sequence>
<keyword evidence="4" id="KW-0411">Iron-sulfur</keyword>
<dbReference type="SMART" id="SM00704">
    <property type="entry name" value="ZnF_CDGSH"/>
    <property type="match status" value="2"/>
</dbReference>
<feature type="domain" description="Iron-binding zinc finger CDGSH type" evidence="5">
    <location>
        <begin position="160"/>
        <end position="205"/>
    </location>
</feature>
<evidence type="ECO:0000256" key="1">
    <source>
        <dbReference type="ARBA" id="ARBA00022714"/>
    </source>
</evidence>
<dbReference type="InterPro" id="IPR052950">
    <property type="entry name" value="CISD"/>
</dbReference>
<keyword evidence="2" id="KW-0479">Metal-binding</keyword>
<evidence type="ECO:0000256" key="2">
    <source>
        <dbReference type="ARBA" id="ARBA00022723"/>
    </source>
</evidence>
<gene>
    <name evidence="6" type="ORF">MNBD_NITROSPINAE04-1602</name>
</gene>
<name>A0A3B1BUL8_9ZZZZ</name>
<organism evidence="6">
    <name type="scientific">hydrothermal vent metagenome</name>
    <dbReference type="NCBI Taxonomy" id="652676"/>
    <lineage>
        <taxon>unclassified sequences</taxon>
        <taxon>metagenomes</taxon>
        <taxon>ecological metagenomes</taxon>
    </lineage>
</organism>
<keyword evidence="1" id="KW-0001">2Fe-2S</keyword>
<dbReference type="GO" id="GO:0051537">
    <property type="term" value="F:2 iron, 2 sulfur cluster binding"/>
    <property type="evidence" value="ECO:0007669"/>
    <property type="project" value="UniProtKB-KW"/>
</dbReference>
<dbReference type="Pfam" id="PF06902">
    <property type="entry name" value="Fer4_19"/>
    <property type="match status" value="1"/>
</dbReference>
<dbReference type="EMBL" id="UOGA01000204">
    <property type="protein sequence ID" value="VAX21609.1"/>
    <property type="molecule type" value="Genomic_DNA"/>
</dbReference>
<dbReference type="Gene3D" id="3.40.5.90">
    <property type="entry name" value="CDGSH iron-sulfur domain, mitoNEET-type"/>
    <property type="match status" value="2"/>
</dbReference>
<accession>A0A3B1BUL8</accession>
<evidence type="ECO:0000256" key="3">
    <source>
        <dbReference type="ARBA" id="ARBA00023004"/>
    </source>
</evidence>
<feature type="domain" description="Iron-binding zinc finger CDGSH type" evidence="5">
    <location>
        <begin position="26"/>
        <end position="58"/>
    </location>
</feature>
<keyword evidence="3" id="KW-0408">Iron</keyword>
<dbReference type="AlphaFoldDB" id="A0A3B1BUL8"/>
<dbReference type="InterPro" id="IPR042216">
    <property type="entry name" value="MitoNEET_CISD"/>
</dbReference>
<dbReference type="GO" id="GO:0046872">
    <property type="term" value="F:metal ion binding"/>
    <property type="evidence" value="ECO:0007669"/>
    <property type="project" value="UniProtKB-KW"/>
</dbReference>
<evidence type="ECO:0000259" key="5">
    <source>
        <dbReference type="SMART" id="SM00704"/>
    </source>
</evidence>
<proteinExistence type="predicted"/>
<dbReference type="PANTHER" id="PTHR46491:SF3">
    <property type="entry name" value="CDGSH IRON-SULFUR DOMAIN-CONTAINING PROTEIN 3, MITOCHONDRIAL"/>
    <property type="match status" value="1"/>
</dbReference>
<protein>
    <recommendedName>
        <fullName evidence="5">Iron-binding zinc finger CDGSH type domain-containing protein</fullName>
    </recommendedName>
</protein>
<dbReference type="Pfam" id="PF09360">
    <property type="entry name" value="zf-CDGSH"/>
    <property type="match status" value="2"/>
</dbReference>
<evidence type="ECO:0000313" key="6">
    <source>
        <dbReference type="EMBL" id="VAX21609.1"/>
    </source>
</evidence>
<evidence type="ECO:0000256" key="4">
    <source>
        <dbReference type="ARBA" id="ARBA00023014"/>
    </source>
</evidence>
<dbReference type="InterPro" id="IPR018967">
    <property type="entry name" value="FeS-contain_CDGSH-typ"/>
</dbReference>
<dbReference type="InterPro" id="IPR010693">
    <property type="entry name" value="Divergent_4Fe-4S_mono-cluster"/>
</dbReference>
<dbReference type="PANTHER" id="PTHR46491">
    <property type="entry name" value="CDGSH IRON SULFUR DOMAIN PROTEIN HOMOLOG"/>
    <property type="match status" value="1"/>
</dbReference>
<reference evidence="6" key="1">
    <citation type="submission" date="2018-06" db="EMBL/GenBank/DDBJ databases">
        <authorList>
            <person name="Zhirakovskaya E."/>
        </authorList>
    </citation>
    <scope>NUCLEOTIDE SEQUENCE</scope>
</reference>
<dbReference type="Gene3D" id="3.30.70.20">
    <property type="match status" value="1"/>
</dbReference>